<dbReference type="EC" id="1.1.3.-" evidence="7"/>
<dbReference type="NCBIfam" id="NF008726">
    <property type="entry name" value="PRK11728.1"/>
    <property type="match status" value="1"/>
</dbReference>
<evidence type="ECO:0000256" key="1">
    <source>
        <dbReference type="ARBA" id="ARBA00001974"/>
    </source>
</evidence>
<dbReference type="PANTHER" id="PTHR43104">
    <property type="entry name" value="L-2-HYDROXYGLUTARATE DEHYDROGENASE, MITOCHONDRIAL"/>
    <property type="match status" value="1"/>
</dbReference>
<evidence type="ECO:0000259" key="6">
    <source>
        <dbReference type="Pfam" id="PF01266"/>
    </source>
</evidence>
<evidence type="ECO:0000256" key="4">
    <source>
        <dbReference type="ARBA" id="ARBA00023002"/>
    </source>
</evidence>
<dbReference type="RefSeq" id="WP_207614683.1">
    <property type="nucleotide sequence ID" value="NZ_JAFNLL010000004.1"/>
</dbReference>
<dbReference type="GO" id="GO:0047545">
    <property type="term" value="F:(S)-2-hydroxyglutarate dehydrogenase activity"/>
    <property type="evidence" value="ECO:0007669"/>
    <property type="project" value="TreeGrafter"/>
</dbReference>
<dbReference type="GO" id="GO:0005737">
    <property type="term" value="C:cytoplasm"/>
    <property type="evidence" value="ECO:0007669"/>
    <property type="project" value="TreeGrafter"/>
</dbReference>
<sequence>MSRVIVVGAGIVGLAVAYELTKRGDVPIVLEKESSEARHQTGRNSGVIHSGLYYKPGSLKAAMAVKGAESIRAFAEEHGIDVEICGKLVVAVEQSEVPELEKLYERGLANGVPCRMISAEEAREFEPHVSCVAALRVESTGIIDYKGVCRKLVELIRAGGGQVIFGAEVRSIVSDDNGVTVDCRSASYEADYLANCAGLYSDRIASAAGLTPEARIIPFRGEYFELRPEAHHLVKGLIYPVPDARFPFLGVHLTKMVEGGVHAGPNAVFAFAREGYGWTKINVKELLLSASWPGLWILGAKFIGPALNETRRSLSRSLFAKSLQRLVPAVRKEDLVPTHAGVRAQAMLRDGSMVDDFLFQRAPRQIHVLNAPSPAATAALEIAKDVVEELDSFK</sequence>
<evidence type="ECO:0000256" key="2">
    <source>
        <dbReference type="ARBA" id="ARBA00022630"/>
    </source>
</evidence>
<evidence type="ECO:0000256" key="3">
    <source>
        <dbReference type="ARBA" id="ARBA00022827"/>
    </source>
</evidence>
<keyword evidence="3" id="KW-0274">FAD</keyword>
<dbReference type="InterPro" id="IPR036188">
    <property type="entry name" value="FAD/NAD-bd_sf"/>
</dbReference>
<dbReference type="Gene3D" id="3.30.9.10">
    <property type="entry name" value="D-Amino Acid Oxidase, subunit A, domain 2"/>
    <property type="match status" value="1"/>
</dbReference>
<dbReference type="AlphaFoldDB" id="A0A939HEF5"/>
<feature type="domain" description="FAD dependent oxidoreductase" evidence="6">
    <location>
        <begin position="3"/>
        <end position="388"/>
    </location>
</feature>
<dbReference type="Gene3D" id="3.50.50.60">
    <property type="entry name" value="FAD/NAD(P)-binding domain"/>
    <property type="match status" value="1"/>
</dbReference>
<evidence type="ECO:0000313" key="8">
    <source>
        <dbReference type="Proteomes" id="UP000664164"/>
    </source>
</evidence>
<dbReference type="Pfam" id="PF01266">
    <property type="entry name" value="DAO"/>
    <property type="match status" value="1"/>
</dbReference>
<name>A0A939HEF5_9MICC</name>
<gene>
    <name evidence="7" type="primary">lhgO</name>
    <name evidence="7" type="ORF">J1902_02485</name>
</gene>
<proteinExistence type="inferred from homology"/>
<organism evidence="7 8">
    <name type="scientific">Arthrobacter cavernae</name>
    <dbReference type="NCBI Taxonomy" id="2817681"/>
    <lineage>
        <taxon>Bacteria</taxon>
        <taxon>Bacillati</taxon>
        <taxon>Actinomycetota</taxon>
        <taxon>Actinomycetes</taxon>
        <taxon>Micrococcales</taxon>
        <taxon>Micrococcaceae</taxon>
        <taxon>Arthrobacter</taxon>
    </lineage>
</organism>
<accession>A0A939HEF5</accession>
<dbReference type="EMBL" id="JAFNLL010000004">
    <property type="protein sequence ID" value="MBO1266860.1"/>
    <property type="molecule type" value="Genomic_DNA"/>
</dbReference>
<comment type="caution">
    <text evidence="7">The sequence shown here is derived from an EMBL/GenBank/DDBJ whole genome shotgun (WGS) entry which is preliminary data.</text>
</comment>
<evidence type="ECO:0000313" key="7">
    <source>
        <dbReference type="EMBL" id="MBO1266860.1"/>
    </source>
</evidence>
<dbReference type="PANTHER" id="PTHR43104:SF2">
    <property type="entry name" value="L-2-HYDROXYGLUTARATE DEHYDROGENASE, MITOCHONDRIAL"/>
    <property type="match status" value="1"/>
</dbReference>
<evidence type="ECO:0000256" key="5">
    <source>
        <dbReference type="ARBA" id="ARBA00037941"/>
    </source>
</evidence>
<dbReference type="InterPro" id="IPR006076">
    <property type="entry name" value="FAD-dep_OxRdtase"/>
</dbReference>
<comment type="similarity">
    <text evidence="5">Belongs to the L2HGDH family.</text>
</comment>
<protein>
    <submittedName>
        <fullName evidence="7">L-2-hydroxyglutarate oxidase</fullName>
        <ecNumber evidence="7">1.1.3.-</ecNumber>
    </submittedName>
</protein>
<keyword evidence="8" id="KW-1185">Reference proteome</keyword>
<dbReference type="SUPFAM" id="SSF51905">
    <property type="entry name" value="FAD/NAD(P)-binding domain"/>
    <property type="match status" value="1"/>
</dbReference>
<keyword evidence="2" id="KW-0285">Flavoprotein</keyword>
<keyword evidence="4 7" id="KW-0560">Oxidoreductase</keyword>
<dbReference type="Proteomes" id="UP000664164">
    <property type="component" value="Unassembled WGS sequence"/>
</dbReference>
<comment type="cofactor">
    <cofactor evidence="1">
        <name>FAD</name>
        <dbReference type="ChEBI" id="CHEBI:57692"/>
    </cofactor>
</comment>
<reference evidence="7" key="1">
    <citation type="submission" date="2021-03" db="EMBL/GenBank/DDBJ databases">
        <title>A new species, PO-11, isolated from a karst cave deposit.</title>
        <authorList>
            <person name="Zhaoxiaoyong W."/>
        </authorList>
    </citation>
    <scope>NUCLEOTIDE SEQUENCE</scope>
    <source>
        <strain evidence="7">PO-11</strain>
    </source>
</reference>